<evidence type="ECO:0000313" key="3">
    <source>
        <dbReference type="EMBL" id="RSN75716.1"/>
    </source>
</evidence>
<gene>
    <name evidence="3" type="ORF">D6D85_05625</name>
</gene>
<dbReference type="EMBL" id="RCOS01000070">
    <property type="protein sequence ID" value="RSN75716.1"/>
    <property type="molecule type" value="Genomic_DNA"/>
</dbReference>
<keyword evidence="4" id="KW-1185">Reference proteome</keyword>
<dbReference type="GO" id="GO:0005886">
    <property type="term" value="C:plasma membrane"/>
    <property type="evidence" value="ECO:0007669"/>
    <property type="project" value="InterPro"/>
</dbReference>
<name>A0A429GP99_9CREN</name>
<dbReference type="InterPro" id="IPR003760">
    <property type="entry name" value="PnrA-like"/>
</dbReference>
<dbReference type="RefSeq" id="WP_125671050.1">
    <property type="nucleotide sequence ID" value="NZ_RCOS01000070.1"/>
</dbReference>
<proteinExistence type="predicted"/>
<feature type="domain" description="ABC transporter substrate-binding protein PnrA-like" evidence="2">
    <location>
        <begin position="52"/>
        <end position="353"/>
    </location>
</feature>
<keyword evidence="1" id="KW-0732">Signal</keyword>
<dbReference type="Pfam" id="PF02608">
    <property type="entry name" value="Bmp"/>
    <property type="match status" value="1"/>
</dbReference>
<dbReference type="PANTHER" id="PTHR43208:SF1">
    <property type="entry name" value="ABC TRANSPORTER SUBSTRATE-BINDING PROTEIN"/>
    <property type="match status" value="1"/>
</dbReference>
<reference evidence="3 4" key="1">
    <citation type="submission" date="2018-10" db="EMBL/GenBank/DDBJ databases">
        <title>Co-occurring genomic capacity for anaerobic methane metabolism and dissimilatory sulfite reduction discovered in the Korarchaeota.</title>
        <authorList>
            <person name="Mckay L.J."/>
            <person name="Dlakic M."/>
            <person name="Fields M.W."/>
            <person name="Delmont T.O."/>
            <person name="Eren A.M."/>
            <person name="Jay Z.J."/>
            <person name="Klingelsmith K.B."/>
            <person name="Rusch D.B."/>
            <person name="Inskeep W.P."/>
        </authorList>
    </citation>
    <scope>NUCLEOTIDE SEQUENCE [LARGE SCALE GENOMIC DNA]</scope>
    <source>
        <strain evidence="3 4">MDKW</strain>
    </source>
</reference>
<dbReference type="Gene3D" id="3.40.50.2300">
    <property type="match status" value="2"/>
</dbReference>
<dbReference type="InterPro" id="IPR028082">
    <property type="entry name" value="Peripla_BP_I"/>
</dbReference>
<evidence type="ECO:0000259" key="2">
    <source>
        <dbReference type="Pfam" id="PF02608"/>
    </source>
</evidence>
<dbReference type="InterPro" id="IPR052910">
    <property type="entry name" value="ABC-Purine-Binding"/>
</dbReference>
<dbReference type="CDD" id="cd19963">
    <property type="entry name" value="PBP1_BMP-like"/>
    <property type="match status" value="1"/>
</dbReference>
<organism evidence="3 4">
    <name type="scientific">Candidatus Methanodesulfokora washburnensis</name>
    <dbReference type="NCBI Taxonomy" id="2478471"/>
    <lineage>
        <taxon>Archaea</taxon>
        <taxon>Thermoproteota</taxon>
        <taxon>Candidatus Korarchaeia</taxon>
        <taxon>Candidatus Korarchaeia incertae sedis</taxon>
        <taxon>Candidatus Methanodesulfokora</taxon>
    </lineage>
</organism>
<evidence type="ECO:0000313" key="4">
    <source>
        <dbReference type="Proteomes" id="UP000277582"/>
    </source>
</evidence>
<evidence type="ECO:0000256" key="1">
    <source>
        <dbReference type="ARBA" id="ARBA00022729"/>
    </source>
</evidence>
<dbReference type="Proteomes" id="UP000277582">
    <property type="component" value="Unassembled WGS sequence"/>
</dbReference>
<comment type="caution">
    <text evidence="3">The sequence shown here is derived from an EMBL/GenBank/DDBJ whole genome shotgun (WGS) entry which is preliminary data.</text>
</comment>
<dbReference type="OrthoDB" id="26049at2157"/>
<dbReference type="SUPFAM" id="SSF53822">
    <property type="entry name" value="Periplasmic binding protein-like I"/>
    <property type="match status" value="1"/>
</dbReference>
<protein>
    <submittedName>
        <fullName evidence="3">BMP family ABC transporter substrate-binding protein</fullName>
    </submittedName>
</protein>
<dbReference type="AlphaFoldDB" id="A0A429GP99"/>
<accession>A0A429GP99</accession>
<dbReference type="PANTHER" id="PTHR43208">
    <property type="entry name" value="ABC TRANSPORTER SUBSTRATE-BINDING PROTEIN"/>
    <property type="match status" value="1"/>
</dbReference>
<sequence>MKTSIWIVVLVVAAILAGIVGYYAKICPPTSCPPCPPAPTCPPPPQWGKNLTAGFIYIGPIGDYGWTHAHDQGRKYVEKEFPWLKTMYAESVAEADAAKYIEDMLAKGADVIFTTSFGYMDPTLEEAKKHPDKIFFHCSGYKRAANMGTYFAEFYQLYYLNGLMAGALTKTNKVGYVAAFTIPEVVRHINAFAIGVKEVNPNAKVYVREIHAWYDPTRAREAAEALIAEGVDVLAFTEDSPTVVQVAEEHYKKGQPIYAFGHYSPMKAYGPDVCVSGQIVHWEKIYEDILAKIYLGIYTNTNLQNVDYWWMLREGAVELGCSPGEPINPAIADKLKAVKVKEKITGKEMSVYDLVMLRLAQMSEEVPTFDPFTGPLYDNKGNLMAASGERLGHDALWNMQWWMDNVIPPPAG</sequence>